<comment type="cofactor">
    <cofactor evidence="18">
        <name>Zn(2+)</name>
        <dbReference type="ChEBI" id="CHEBI:29105"/>
    </cofactor>
    <text evidence="18">Binds 1 zinc ion per subunit.</text>
</comment>
<keyword evidence="8 18" id="KW-0479">Metal-binding</keyword>
<protein>
    <submittedName>
        <fullName evidence="23">Uncharacterized protein</fullName>
    </submittedName>
</protein>
<dbReference type="Gene3D" id="2.60.40.1730">
    <property type="entry name" value="tricorn interacting facor f3 domain"/>
    <property type="match status" value="1"/>
</dbReference>
<feature type="active site" description="Proton acceptor" evidence="17">
    <location>
        <position position="334"/>
    </location>
</feature>
<accession>A0A158P3F7</accession>
<keyword evidence="10 18" id="KW-0862">Zinc</keyword>
<evidence type="ECO:0000313" key="23">
    <source>
        <dbReference type="EnsemblMetazoa" id="XP_012064315.1"/>
    </source>
</evidence>
<dbReference type="InParanoid" id="A0A158P3F7"/>
<dbReference type="InterPro" id="IPR034016">
    <property type="entry name" value="M1_APN-typ"/>
</dbReference>
<evidence type="ECO:0000256" key="14">
    <source>
        <dbReference type="ARBA" id="ARBA00023136"/>
    </source>
</evidence>
<keyword evidence="7" id="KW-0812">Transmembrane</keyword>
<evidence type="ECO:0000256" key="16">
    <source>
        <dbReference type="ARBA" id="ARBA00023288"/>
    </source>
</evidence>
<dbReference type="Pfam" id="PF17900">
    <property type="entry name" value="Peptidase_M1_N"/>
    <property type="match status" value="1"/>
</dbReference>
<dbReference type="FunFam" id="1.10.390.10:FF:000013">
    <property type="entry name" value="Aminopeptidase N"/>
    <property type="match status" value="1"/>
</dbReference>
<dbReference type="InterPro" id="IPR001930">
    <property type="entry name" value="Peptidase_M1"/>
</dbReference>
<feature type="signal peptide" evidence="20">
    <location>
        <begin position="1"/>
        <end position="18"/>
    </location>
</feature>
<evidence type="ECO:0000256" key="17">
    <source>
        <dbReference type="PIRSR" id="PIRSR634016-1"/>
    </source>
</evidence>
<dbReference type="InterPro" id="IPR050344">
    <property type="entry name" value="Peptidase_M1_aminopeptidases"/>
</dbReference>
<dbReference type="GO" id="GO:0005737">
    <property type="term" value="C:cytoplasm"/>
    <property type="evidence" value="ECO:0007669"/>
    <property type="project" value="TreeGrafter"/>
</dbReference>
<keyword evidence="13" id="KW-0482">Metalloprotease</keyword>
<evidence type="ECO:0000256" key="18">
    <source>
        <dbReference type="PIRSR" id="PIRSR634016-3"/>
    </source>
</evidence>
<dbReference type="PRINTS" id="PR00756">
    <property type="entry name" value="ALADIPTASE"/>
</dbReference>
<sequence length="449" mass="52055">MAFLKVLLNVGLIFIAAALSIDEDLENDLSTVNYRLPDNVVPVHYNIGLIPYIEKDNFTFNGKSHIIIEIRRASQNISLHALDLIINETATSLISNDTDIYAPTMHNYDNKTEILTLYFNDKLSPGIYSLYIQFIGILNDELHGFFRTSYTNEKGEKVWLAASHFEANWARRAFPCWDEPALKATFNISIKHRRNYTAVSNMPIRDQSNDKDDMIWTHFDTTPIMSTYLVAFVVSDYVRIPNTNETLNIWCRSALAPYSKLVQEIAQKATDILTEYTNITDKVPKMDHLAVPQLTAGAMENWGLIIYNEKDFAYNEKKDTMFHKQRVAVTVAHEMAHQWFGNMVSPSWWSHVWLNEGFATFFEEYILNEIFQDWRIMDFFVVKVQQEALDTDVAKKMKPIVFEVKTREEIDSHFSYSSYGKAPAILRMLQHIVTAKIFQKGIIKYLHKQ</sequence>
<reference evidence="24" key="1">
    <citation type="journal article" date="2011" name="PLoS Genet.">
        <title>The genome sequence of the leaf-cutter ant Atta cephalotes reveals insights into its obligate symbiotic lifestyle.</title>
        <authorList>
            <person name="Suen G."/>
            <person name="Teiling C."/>
            <person name="Li L."/>
            <person name="Holt C."/>
            <person name="Abouheif E."/>
            <person name="Bornberg-Bauer E."/>
            <person name="Bouffard P."/>
            <person name="Caldera E.J."/>
            <person name="Cash E."/>
            <person name="Cavanaugh A."/>
            <person name="Denas O."/>
            <person name="Elhaik E."/>
            <person name="Fave M.J."/>
            <person name="Gadau J."/>
            <person name="Gibson J.D."/>
            <person name="Graur D."/>
            <person name="Grubbs K.J."/>
            <person name="Hagen D.E."/>
            <person name="Harkins T.T."/>
            <person name="Helmkampf M."/>
            <person name="Hu H."/>
            <person name="Johnson B.R."/>
            <person name="Kim J."/>
            <person name="Marsh S.E."/>
            <person name="Moeller J.A."/>
            <person name="Munoz-Torres M.C."/>
            <person name="Murphy M.C."/>
            <person name="Naughton M.C."/>
            <person name="Nigam S."/>
            <person name="Overson R."/>
            <person name="Rajakumar R."/>
            <person name="Reese J.T."/>
            <person name="Scott J.J."/>
            <person name="Smith C.R."/>
            <person name="Tao S."/>
            <person name="Tsutsui N.D."/>
            <person name="Viljakainen L."/>
            <person name="Wissler L."/>
            <person name="Yandell M.D."/>
            <person name="Zimmer F."/>
            <person name="Taylor J."/>
            <person name="Slater S.C."/>
            <person name="Clifton S.W."/>
            <person name="Warren W.C."/>
            <person name="Elsik C.G."/>
            <person name="Smith C.D."/>
            <person name="Weinstock G.M."/>
            <person name="Gerardo N.M."/>
            <person name="Currie C.R."/>
        </authorList>
    </citation>
    <scope>NUCLEOTIDE SEQUENCE [LARGE SCALE GENOMIC DNA]</scope>
</reference>
<keyword evidence="24" id="KW-1185">Reference proteome</keyword>
<feature type="chain" id="PRO_5007629954" evidence="20">
    <location>
        <begin position="19"/>
        <end position="449"/>
    </location>
</feature>
<evidence type="ECO:0000256" key="6">
    <source>
        <dbReference type="ARBA" id="ARBA00022670"/>
    </source>
</evidence>
<evidence type="ECO:0000256" key="4">
    <source>
        <dbReference type="ARBA" id="ARBA00022438"/>
    </source>
</evidence>
<gene>
    <name evidence="23" type="primary">105627646</name>
</gene>
<dbReference type="CDD" id="cd09601">
    <property type="entry name" value="M1_APN-Q_like"/>
    <property type="match status" value="1"/>
</dbReference>
<evidence type="ECO:0000256" key="8">
    <source>
        <dbReference type="ARBA" id="ARBA00022723"/>
    </source>
</evidence>
<comment type="subcellular location">
    <subcellularLocation>
        <location evidence="2">Cell membrane</location>
        <topology evidence="2">Lipid-anchor</topology>
        <topology evidence="2">GPI-anchor</topology>
    </subcellularLocation>
    <subcellularLocation>
        <location evidence="1">Membrane</location>
        <topology evidence="1">Single-pass type II membrane protein</topology>
    </subcellularLocation>
</comment>
<dbReference type="KEGG" id="acep:105627646"/>
<keyword evidence="5" id="KW-0336">GPI-anchor</keyword>
<evidence type="ECO:0000256" key="7">
    <source>
        <dbReference type="ARBA" id="ARBA00022692"/>
    </source>
</evidence>
<keyword evidence="11" id="KW-0735">Signal-anchor</keyword>
<evidence type="ECO:0000256" key="12">
    <source>
        <dbReference type="ARBA" id="ARBA00022989"/>
    </source>
</evidence>
<name>A0A158P3F7_ATTCE</name>
<keyword evidence="15" id="KW-0325">Glycoprotein</keyword>
<evidence type="ECO:0000256" key="13">
    <source>
        <dbReference type="ARBA" id="ARBA00023049"/>
    </source>
</evidence>
<keyword evidence="20" id="KW-0732">Signal</keyword>
<dbReference type="GO" id="GO:0070006">
    <property type="term" value="F:metalloaminopeptidase activity"/>
    <property type="evidence" value="ECO:0007669"/>
    <property type="project" value="TreeGrafter"/>
</dbReference>
<dbReference type="GO" id="GO:0042277">
    <property type="term" value="F:peptide binding"/>
    <property type="evidence" value="ECO:0007669"/>
    <property type="project" value="TreeGrafter"/>
</dbReference>
<dbReference type="Proteomes" id="UP000005205">
    <property type="component" value="Unassembled WGS sequence"/>
</dbReference>
<dbReference type="InterPro" id="IPR045357">
    <property type="entry name" value="Aminopeptidase_N-like_N"/>
</dbReference>
<dbReference type="InterPro" id="IPR014782">
    <property type="entry name" value="Peptidase_M1_dom"/>
</dbReference>
<keyword evidence="12" id="KW-1133">Transmembrane helix</keyword>
<organism evidence="23 24">
    <name type="scientific">Atta cephalotes</name>
    <name type="common">Leafcutter ant</name>
    <dbReference type="NCBI Taxonomy" id="12957"/>
    <lineage>
        <taxon>Eukaryota</taxon>
        <taxon>Metazoa</taxon>
        <taxon>Ecdysozoa</taxon>
        <taxon>Arthropoda</taxon>
        <taxon>Hexapoda</taxon>
        <taxon>Insecta</taxon>
        <taxon>Pterygota</taxon>
        <taxon>Neoptera</taxon>
        <taxon>Endopterygota</taxon>
        <taxon>Hymenoptera</taxon>
        <taxon>Apocrita</taxon>
        <taxon>Aculeata</taxon>
        <taxon>Formicoidea</taxon>
        <taxon>Formicidae</taxon>
        <taxon>Myrmicinae</taxon>
        <taxon>Atta</taxon>
    </lineage>
</organism>
<evidence type="ECO:0000256" key="9">
    <source>
        <dbReference type="ARBA" id="ARBA00022801"/>
    </source>
</evidence>
<feature type="binding site" evidence="18">
    <location>
        <position position="333"/>
    </location>
    <ligand>
        <name>Zn(2+)</name>
        <dbReference type="ChEBI" id="CHEBI:29105"/>
        <note>catalytic</note>
    </ligand>
</feature>
<proteinExistence type="inferred from homology"/>
<feature type="domain" description="Peptidase M1 membrane alanine aminopeptidase" evidence="21">
    <location>
        <begin position="264"/>
        <end position="448"/>
    </location>
</feature>
<keyword evidence="6" id="KW-0645">Protease</keyword>
<dbReference type="PANTHER" id="PTHR11533:SF294">
    <property type="entry name" value="THYROTROPIN-RELEASING HORMONE-DEGRADING ECTOENZYME"/>
    <property type="match status" value="1"/>
</dbReference>
<evidence type="ECO:0000256" key="10">
    <source>
        <dbReference type="ARBA" id="ARBA00022833"/>
    </source>
</evidence>
<dbReference type="Pfam" id="PF01433">
    <property type="entry name" value="Peptidase_M1"/>
    <property type="match status" value="1"/>
</dbReference>
<feature type="binding site" evidence="18">
    <location>
        <position position="337"/>
    </location>
    <ligand>
        <name>Zn(2+)</name>
        <dbReference type="ChEBI" id="CHEBI:29105"/>
        <note>catalytic</note>
    </ligand>
</feature>
<dbReference type="SUPFAM" id="SSF63737">
    <property type="entry name" value="Leukotriene A4 hydrolase N-terminal domain"/>
    <property type="match status" value="1"/>
</dbReference>
<evidence type="ECO:0000256" key="19">
    <source>
        <dbReference type="PIRSR" id="PIRSR634016-4"/>
    </source>
</evidence>
<dbReference type="EnsemblMetazoa" id="XM_012208925.1">
    <property type="protein sequence ID" value="XP_012064315.1"/>
    <property type="gene ID" value="LOC105627646"/>
</dbReference>
<dbReference type="GO" id="GO:0043171">
    <property type="term" value="P:peptide catabolic process"/>
    <property type="evidence" value="ECO:0007669"/>
    <property type="project" value="TreeGrafter"/>
</dbReference>
<evidence type="ECO:0000256" key="1">
    <source>
        <dbReference type="ARBA" id="ARBA00004606"/>
    </source>
</evidence>
<dbReference type="GO" id="GO:0005615">
    <property type="term" value="C:extracellular space"/>
    <property type="evidence" value="ECO:0007669"/>
    <property type="project" value="TreeGrafter"/>
</dbReference>
<feature type="domain" description="Aminopeptidase N-like N-terminal" evidence="22">
    <location>
        <begin position="41"/>
        <end position="229"/>
    </location>
</feature>
<dbReference type="FunFam" id="2.60.40.1730:FF:000012">
    <property type="entry name" value="Aminopeptidase N"/>
    <property type="match status" value="1"/>
</dbReference>
<dbReference type="GO" id="GO:0008270">
    <property type="term" value="F:zinc ion binding"/>
    <property type="evidence" value="ECO:0007669"/>
    <property type="project" value="InterPro"/>
</dbReference>
<dbReference type="PANTHER" id="PTHR11533">
    <property type="entry name" value="PROTEASE M1 ZINC METALLOPROTEASE"/>
    <property type="match status" value="1"/>
</dbReference>
<dbReference type="AlphaFoldDB" id="A0A158P3F7"/>
<dbReference type="InterPro" id="IPR027268">
    <property type="entry name" value="Peptidase_M4/M1_CTD_sf"/>
</dbReference>
<evidence type="ECO:0000256" key="15">
    <source>
        <dbReference type="ARBA" id="ARBA00023180"/>
    </source>
</evidence>
<evidence type="ECO:0000313" key="24">
    <source>
        <dbReference type="Proteomes" id="UP000005205"/>
    </source>
</evidence>
<dbReference type="GO" id="GO:0098552">
    <property type="term" value="C:side of membrane"/>
    <property type="evidence" value="ECO:0007669"/>
    <property type="project" value="UniProtKB-KW"/>
</dbReference>
<evidence type="ECO:0000256" key="3">
    <source>
        <dbReference type="ARBA" id="ARBA00010136"/>
    </source>
</evidence>
<dbReference type="Gene3D" id="1.10.390.10">
    <property type="entry name" value="Neutral Protease Domain 2"/>
    <property type="match status" value="1"/>
</dbReference>
<keyword evidence="9" id="KW-0378">Hydrolase</keyword>
<dbReference type="SUPFAM" id="SSF55486">
    <property type="entry name" value="Metalloproteases ('zincins'), catalytic domain"/>
    <property type="match status" value="1"/>
</dbReference>
<feature type="binding site" evidence="18">
    <location>
        <position position="356"/>
    </location>
    <ligand>
        <name>Zn(2+)</name>
        <dbReference type="ChEBI" id="CHEBI:29105"/>
        <note>catalytic</note>
    </ligand>
</feature>
<dbReference type="OrthoDB" id="510539at2759"/>
<dbReference type="GO" id="GO:0006508">
    <property type="term" value="P:proteolysis"/>
    <property type="evidence" value="ECO:0007669"/>
    <property type="project" value="UniProtKB-KW"/>
</dbReference>
<keyword evidence="16" id="KW-0449">Lipoprotein</keyword>
<dbReference type="eggNOG" id="KOG1046">
    <property type="taxonomic scope" value="Eukaryota"/>
</dbReference>
<comment type="similarity">
    <text evidence="3">Belongs to the peptidase M1 family.</text>
</comment>
<evidence type="ECO:0000256" key="20">
    <source>
        <dbReference type="SAM" id="SignalP"/>
    </source>
</evidence>
<reference evidence="23" key="2">
    <citation type="submission" date="2016-04" db="UniProtKB">
        <authorList>
            <consortium name="EnsemblMetazoa"/>
        </authorList>
    </citation>
    <scope>IDENTIFICATION</scope>
</reference>
<dbReference type="InterPro" id="IPR042097">
    <property type="entry name" value="Aminopeptidase_N-like_N_sf"/>
</dbReference>
<evidence type="ECO:0000259" key="21">
    <source>
        <dbReference type="Pfam" id="PF01433"/>
    </source>
</evidence>
<evidence type="ECO:0000259" key="22">
    <source>
        <dbReference type="Pfam" id="PF17900"/>
    </source>
</evidence>
<evidence type="ECO:0000256" key="2">
    <source>
        <dbReference type="ARBA" id="ARBA00004609"/>
    </source>
</evidence>
<dbReference type="EMBL" id="ADTU01007787">
    <property type="status" value="NOT_ANNOTATED_CDS"/>
    <property type="molecule type" value="Genomic_DNA"/>
</dbReference>
<keyword evidence="4" id="KW-0031">Aminopeptidase</keyword>
<keyword evidence="14" id="KW-0472">Membrane</keyword>
<evidence type="ECO:0000256" key="5">
    <source>
        <dbReference type="ARBA" id="ARBA00022622"/>
    </source>
</evidence>
<feature type="site" description="Transition state stabilizer" evidence="19">
    <location>
        <position position="419"/>
    </location>
</feature>
<dbReference type="GO" id="GO:0005886">
    <property type="term" value="C:plasma membrane"/>
    <property type="evidence" value="ECO:0007669"/>
    <property type="project" value="UniProtKB-SubCell"/>
</dbReference>
<evidence type="ECO:0000256" key="11">
    <source>
        <dbReference type="ARBA" id="ARBA00022968"/>
    </source>
</evidence>